<gene>
    <name evidence="3" type="ORF">I8752_08390</name>
</gene>
<evidence type="ECO:0000313" key="4">
    <source>
        <dbReference type="Proteomes" id="UP000662314"/>
    </source>
</evidence>
<accession>A0A8J7I7I5</accession>
<dbReference type="AlphaFoldDB" id="A0A8J7I7I5"/>
<feature type="domain" description="AAA+ ATPase" evidence="2">
    <location>
        <begin position="72"/>
        <end position="280"/>
    </location>
</feature>
<dbReference type="EMBL" id="JAECZA010000023">
    <property type="protein sequence ID" value="MBH8573032.1"/>
    <property type="molecule type" value="Genomic_DNA"/>
</dbReference>
<evidence type="ECO:0000313" key="3">
    <source>
        <dbReference type="EMBL" id="MBH8573032.1"/>
    </source>
</evidence>
<dbReference type="Pfam" id="PF07728">
    <property type="entry name" value="AAA_5"/>
    <property type="match status" value="1"/>
</dbReference>
<evidence type="ECO:0000256" key="1">
    <source>
        <dbReference type="SAM" id="MobiDB-lite"/>
    </source>
</evidence>
<dbReference type="InterPro" id="IPR027417">
    <property type="entry name" value="P-loop_NTPase"/>
</dbReference>
<dbReference type="CDD" id="cd00009">
    <property type="entry name" value="AAA"/>
    <property type="match status" value="1"/>
</dbReference>
<dbReference type="SMART" id="SM00382">
    <property type="entry name" value="AAA"/>
    <property type="match status" value="1"/>
</dbReference>
<keyword evidence="4" id="KW-1185">Reference proteome</keyword>
<dbReference type="InterPro" id="IPR003593">
    <property type="entry name" value="AAA+_ATPase"/>
</dbReference>
<sequence length="379" mass="43297">MSDETQQAQASTEILFNPIFQGSAEERFKPEDPLPLPPAPTWRRATRRKEERGKTFQVRPEEIEMVNAALYLRRPLLVTGKPGTGKTSLAYAVAHELGMGEVLYWPITTRTTLRDGLYLYDAISRLQDANSSRPRDGNSGEGDDRFDNIGNYIRLGPLGTALVPARKPRILIVDEIDKSDIDLPNDLLYVFEEGAFEIPELVRIENIKSEVEVRTAYKDEQEFTFNDNYKVEAGKTVIEGGKVICEEFPLMILTSNGERDFPAPFLRRCVRLTMEEPNEKRLEQIVNAHLQQQVEQDSKDDKEISVPSAADIQKLIEDFVKKRSDRSRGDLATDQLLNAVYLVMSERDPDLKSREDLINRLWKHLSSSEDQQSNSLRKR</sequence>
<proteinExistence type="predicted"/>
<dbReference type="GO" id="GO:0005524">
    <property type="term" value="F:ATP binding"/>
    <property type="evidence" value="ECO:0007669"/>
    <property type="project" value="InterPro"/>
</dbReference>
<dbReference type="GO" id="GO:0016887">
    <property type="term" value="F:ATP hydrolysis activity"/>
    <property type="evidence" value="ECO:0007669"/>
    <property type="project" value="InterPro"/>
</dbReference>
<dbReference type="RefSeq" id="WP_214431851.1">
    <property type="nucleotide sequence ID" value="NZ_CAWPUQ010000119.1"/>
</dbReference>
<dbReference type="Gene3D" id="3.40.50.300">
    <property type="entry name" value="P-loop containing nucleotide triphosphate hydrolases"/>
    <property type="match status" value="1"/>
</dbReference>
<name>A0A8J7I7I5_9NOST</name>
<feature type="region of interest" description="Disordered" evidence="1">
    <location>
        <begin position="26"/>
        <end position="55"/>
    </location>
</feature>
<dbReference type="SUPFAM" id="SSF52540">
    <property type="entry name" value="P-loop containing nucleoside triphosphate hydrolases"/>
    <property type="match status" value="1"/>
</dbReference>
<dbReference type="InterPro" id="IPR011704">
    <property type="entry name" value="ATPase_dyneun-rel_AAA"/>
</dbReference>
<evidence type="ECO:0000259" key="2">
    <source>
        <dbReference type="SMART" id="SM00382"/>
    </source>
</evidence>
<protein>
    <submittedName>
        <fullName evidence="3">AAA family ATPase</fullName>
    </submittedName>
</protein>
<reference evidence="3 4" key="1">
    <citation type="journal article" date="2021" name="Int. J. Syst. Evol. Microbiol.">
        <title>Amazonocrinis nigriterrae gen. nov., sp. nov., Atlanticothrix silvestris gen. nov., sp. nov. and Dendronalium phyllosphericum gen. nov., sp. nov., nostocacean cyanobacteria from Brazilian environments.</title>
        <authorList>
            <person name="Alvarenga D.O."/>
            <person name="Andreote A.P.D."/>
            <person name="Branco L.H.Z."/>
            <person name="Delbaje E."/>
            <person name="Cruz R.B."/>
            <person name="Varani A.M."/>
            <person name="Fiore M.F."/>
        </authorList>
    </citation>
    <scope>NUCLEOTIDE SEQUENCE [LARGE SCALE GENOMIC DNA]</scope>
    <source>
        <strain evidence="3 4">CENA369</strain>
    </source>
</reference>
<dbReference type="Proteomes" id="UP000662314">
    <property type="component" value="Unassembled WGS sequence"/>
</dbReference>
<comment type="caution">
    <text evidence="3">The sequence shown here is derived from an EMBL/GenBank/DDBJ whole genome shotgun (WGS) entry which is preliminary data.</text>
</comment>
<organism evidence="3 4">
    <name type="scientific">Dendronalium phyllosphericum CENA369</name>
    <dbReference type="NCBI Taxonomy" id="1725256"/>
    <lineage>
        <taxon>Bacteria</taxon>
        <taxon>Bacillati</taxon>
        <taxon>Cyanobacteriota</taxon>
        <taxon>Cyanophyceae</taxon>
        <taxon>Nostocales</taxon>
        <taxon>Nostocaceae</taxon>
        <taxon>Dendronalium</taxon>
        <taxon>Dendronalium phyllosphericum</taxon>
    </lineage>
</organism>